<evidence type="ECO:0000256" key="1">
    <source>
        <dbReference type="SAM" id="MobiDB-lite"/>
    </source>
</evidence>
<feature type="region of interest" description="Disordered" evidence="1">
    <location>
        <begin position="31"/>
        <end position="58"/>
    </location>
</feature>
<dbReference type="EMBL" id="BAAADB010000030">
    <property type="protein sequence ID" value="GAA0521340.1"/>
    <property type="molecule type" value="Genomic_DNA"/>
</dbReference>
<sequence>MVTVPPRAAASDTLINTGVTVTIRSEPCWAGAQDARTPDNSKEATKKRRIAKASVPAV</sequence>
<comment type="caution">
    <text evidence="2">The sequence shown here is derived from an EMBL/GenBank/DDBJ whole genome shotgun (WGS) entry which is preliminary data.</text>
</comment>
<reference evidence="3" key="1">
    <citation type="journal article" date="2019" name="Int. J. Syst. Evol. Microbiol.">
        <title>The Global Catalogue of Microorganisms (GCM) 10K type strain sequencing project: providing services to taxonomists for standard genome sequencing and annotation.</title>
        <authorList>
            <consortium name="The Broad Institute Genomics Platform"/>
            <consortium name="The Broad Institute Genome Sequencing Center for Infectious Disease"/>
            <person name="Wu L."/>
            <person name="Ma J."/>
        </authorList>
    </citation>
    <scope>NUCLEOTIDE SEQUENCE [LARGE SCALE GENOMIC DNA]</scope>
    <source>
        <strain evidence="3">JCM 14368</strain>
    </source>
</reference>
<dbReference type="Proteomes" id="UP001500191">
    <property type="component" value="Unassembled WGS sequence"/>
</dbReference>
<name>A0ABP3MMG8_9DEIO</name>
<evidence type="ECO:0000313" key="2">
    <source>
        <dbReference type="EMBL" id="GAA0521340.1"/>
    </source>
</evidence>
<evidence type="ECO:0008006" key="4">
    <source>
        <dbReference type="Google" id="ProtNLM"/>
    </source>
</evidence>
<evidence type="ECO:0000313" key="3">
    <source>
        <dbReference type="Proteomes" id="UP001500191"/>
    </source>
</evidence>
<proteinExistence type="predicted"/>
<gene>
    <name evidence="2" type="ORF">GCM10008937_31140</name>
</gene>
<organism evidence="2 3">
    <name type="scientific">Deinococcus depolymerans</name>
    <dbReference type="NCBI Taxonomy" id="392408"/>
    <lineage>
        <taxon>Bacteria</taxon>
        <taxon>Thermotogati</taxon>
        <taxon>Deinococcota</taxon>
        <taxon>Deinococci</taxon>
        <taxon>Deinococcales</taxon>
        <taxon>Deinococcaceae</taxon>
        <taxon>Deinococcus</taxon>
    </lineage>
</organism>
<protein>
    <recommendedName>
        <fullName evidence="4">Transposase</fullName>
    </recommendedName>
</protein>
<keyword evidence="3" id="KW-1185">Reference proteome</keyword>
<accession>A0ABP3MMG8</accession>